<feature type="signal peptide" evidence="16">
    <location>
        <begin position="1"/>
        <end position="30"/>
    </location>
</feature>
<feature type="transmembrane region" description="Helical" evidence="15">
    <location>
        <begin position="679"/>
        <end position="701"/>
    </location>
</feature>
<evidence type="ECO:0000256" key="3">
    <source>
        <dbReference type="ARBA" id="ARBA00022448"/>
    </source>
</evidence>
<evidence type="ECO:0000256" key="14">
    <source>
        <dbReference type="ARBA" id="ARBA00023221"/>
    </source>
</evidence>
<keyword evidence="11" id="KW-1015">Disulfide bond</keyword>
<dbReference type="InterPro" id="IPR032190">
    <property type="entry name" value="NPC1_N"/>
</dbReference>
<evidence type="ECO:0000256" key="8">
    <source>
        <dbReference type="ARBA" id="ARBA00023055"/>
    </source>
</evidence>
<keyword evidence="19" id="KW-1185">Reference proteome</keyword>
<comment type="subcellular location">
    <subcellularLocation>
        <location evidence="1">Endomembrane system</location>
        <topology evidence="1">Multi-pass membrane protein</topology>
    </subcellularLocation>
</comment>
<dbReference type="Proteomes" id="UP001150569">
    <property type="component" value="Unassembled WGS sequence"/>
</dbReference>
<proteinExistence type="inferred from homology"/>
<protein>
    <submittedName>
        <fullName evidence="18">Niemann-Pick type C- protein 1</fullName>
    </submittedName>
</protein>
<evidence type="ECO:0000256" key="2">
    <source>
        <dbReference type="ARBA" id="ARBA00005585"/>
    </source>
</evidence>
<keyword evidence="12" id="KW-1207">Sterol metabolism</keyword>
<dbReference type="InterPro" id="IPR000731">
    <property type="entry name" value="SSD"/>
</dbReference>
<feature type="transmembrane region" description="Helical" evidence="15">
    <location>
        <begin position="756"/>
        <end position="781"/>
    </location>
</feature>
<evidence type="ECO:0000256" key="11">
    <source>
        <dbReference type="ARBA" id="ARBA00023157"/>
    </source>
</evidence>
<sequence length="1326" mass="144533">MLTPSWAGGVIRLMAFGLVVSLGATVAVLGDATPPGRCAMYGQCGPKSPSIFAPSLPCAVDQSPVKPSQALRDKLADVCGASLGLADGPGVCCDEDQLDALAGQTQVAYNLIGACPACWNNFMNFFCQFTCSPHQADFLNVTDARISPVTGDQVAARVDLFVDPHFGAGFYESCQEVKFPADNSFVMDLLGGGARNYLEMLRFLGTERLGGSPFQIDIPEGTPPQTITALDAPVRHCNDAGSDSRCACVDCSPVCPVLDPVPPPGQGCRLPGNIPCWSLLTGTVYVGLGVLFTAALLLTWRRHRHPEMDGFTALLDHDPGLADDTSMLAEEDEMAPATRLITAKSPAELLHLRLHDAFYRLGFTCATHPRKVLALVFAVVLLTSLGWRRFEVETSPERLWVGPQSTSAQNKRYFDDHFGPFYRTQQVILTAAADDLTADQGPSVITERALRQLFLLDERVRTLRSTPNNFTLDDFCLSPTGDGCVVQSVTGYWGFDLDNFKAGDWRAEFDGCAQRPVDCLPDFGQPLKPAMLLGGYPDEDYDQARALFVTYVLTNSQVPEEVARREEWEAAYVDLLQSVQADPAFDWTDLHLSFSSERSIEAELQRSTYADVWTIALSYLVMFLYASIALGRFSRHAVRSRRFLIETKFGLGLGGIVVVLASVSMSTGILSLLGVKATLIIAEVIPFLVLAVGVDNIFLLVNELDRQSSPGSATPVEQRVAAALAAVGPSVLLAAVAETLAFGLGAFVSMPAVSAFALYAALAVWFDFVLQVTGFVALLTLDTYRTEAGRADLWPWVTVVVREDPTGTTAIASAPSLWARRESWLQWFMGTVYAPLLTHRSIRWAVFILFSVLFAVNVHQLPRLELGLDQRVALPRDSYLVDYFDRLDRYFGTGPPVYFVTKHANVTDQTEQRTLCGRFTTCADRSLANLLEQERKRPEVSFLAQPAAVWLDDYFHWLNPAADTCCRERPGSDGRPEPCDPYDEDCAVCWAGRDPAWNITLQGLPQGDEFLTYLDFWLAAPPSAECPLAGAAAYGDAVARDPADGRVVASHVRTFHVPLGSQRNYIAAFDAAHRIAADASRATGASVFPYSVFYIFFDQYAHIGRLAVILLGVGGLAIGVVTAVLLANVRVACLTMLTVALILAQEVAAMAAWGVTLNALSLVNLMIGLGVSVEFCCHIARKYVVTPGSPDTRLIRALAETGSSVFSGIALTKFSGVIVLAFARSKIFEVYYFRMYLAMVLAGVFHGLVLLPVLLHTLADLEMEETDLAAPSSLLSHLWRRIWPGRRPSTSEGTVFEHGDGIGPQSAHDLAEEDEVPDAQRLVMNR</sequence>
<evidence type="ECO:0000259" key="17">
    <source>
        <dbReference type="PROSITE" id="PS50156"/>
    </source>
</evidence>
<keyword evidence="13" id="KW-0325">Glycoprotein</keyword>
<feature type="chain" id="PRO_5040935902" evidence="16">
    <location>
        <begin position="31"/>
        <end position="1326"/>
    </location>
</feature>
<dbReference type="NCBIfam" id="TIGR00917">
    <property type="entry name" value="2A060601"/>
    <property type="match status" value="1"/>
</dbReference>
<keyword evidence="14" id="KW-0753">Steroid metabolism</keyword>
<evidence type="ECO:0000256" key="1">
    <source>
        <dbReference type="ARBA" id="ARBA00004127"/>
    </source>
</evidence>
<dbReference type="SUPFAM" id="SSF82866">
    <property type="entry name" value="Multidrug efflux transporter AcrB transmembrane domain"/>
    <property type="match status" value="2"/>
</dbReference>
<dbReference type="InterPro" id="IPR053956">
    <property type="entry name" value="NPC1_MLD"/>
</dbReference>
<feature type="domain" description="SSD" evidence="17">
    <location>
        <begin position="611"/>
        <end position="781"/>
    </location>
</feature>
<evidence type="ECO:0000313" key="19">
    <source>
        <dbReference type="Proteomes" id="UP001150569"/>
    </source>
</evidence>
<dbReference type="GO" id="GO:0008203">
    <property type="term" value="P:cholesterol metabolic process"/>
    <property type="evidence" value="ECO:0007669"/>
    <property type="project" value="UniProtKB-KW"/>
</dbReference>
<dbReference type="OrthoDB" id="6510177at2759"/>
<evidence type="ECO:0000256" key="6">
    <source>
        <dbReference type="ARBA" id="ARBA00022729"/>
    </source>
</evidence>
<feature type="transmembrane region" description="Helical" evidence="15">
    <location>
        <begin position="1159"/>
        <end position="1180"/>
    </location>
</feature>
<evidence type="ECO:0000256" key="12">
    <source>
        <dbReference type="ARBA" id="ARBA00023166"/>
    </source>
</evidence>
<dbReference type="PANTHER" id="PTHR45727">
    <property type="entry name" value="NPC INTRACELLULAR CHOLESTEROL TRANSPORTER 1"/>
    <property type="match status" value="1"/>
</dbReference>
<dbReference type="GO" id="GO:0015918">
    <property type="term" value="P:sterol transport"/>
    <property type="evidence" value="ECO:0007669"/>
    <property type="project" value="UniProtKB-ARBA"/>
</dbReference>
<evidence type="ECO:0000256" key="10">
    <source>
        <dbReference type="ARBA" id="ARBA00023136"/>
    </source>
</evidence>
<dbReference type="InterPro" id="IPR053958">
    <property type="entry name" value="HMGCR/SNAP/NPC1-like_SSD"/>
</dbReference>
<dbReference type="EMBL" id="JANBPT010000405">
    <property type="protein sequence ID" value="KAJ1922068.1"/>
    <property type="molecule type" value="Genomic_DNA"/>
</dbReference>
<comment type="similarity">
    <text evidence="2">Belongs to the patched family.</text>
</comment>
<name>A0A9W8DTB4_9FUNG</name>
<keyword evidence="6 16" id="KW-0732">Signal</keyword>
<evidence type="ECO:0000256" key="9">
    <source>
        <dbReference type="ARBA" id="ARBA00023098"/>
    </source>
</evidence>
<dbReference type="GO" id="GO:0005319">
    <property type="term" value="F:lipid transporter activity"/>
    <property type="evidence" value="ECO:0007669"/>
    <property type="project" value="InterPro"/>
</dbReference>
<dbReference type="GO" id="GO:0012505">
    <property type="term" value="C:endomembrane system"/>
    <property type="evidence" value="ECO:0007669"/>
    <property type="project" value="UniProtKB-SubCell"/>
</dbReference>
<accession>A0A9W8DTB4</accession>
<keyword evidence="9" id="KW-0443">Lipid metabolism</keyword>
<keyword evidence="3" id="KW-0813">Transport</keyword>
<keyword evidence="5 15" id="KW-0812">Transmembrane</keyword>
<evidence type="ECO:0000256" key="15">
    <source>
        <dbReference type="SAM" id="Phobius"/>
    </source>
</evidence>
<evidence type="ECO:0000256" key="5">
    <source>
        <dbReference type="ARBA" id="ARBA00022692"/>
    </source>
</evidence>
<evidence type="ECO:0000313" key="18">
    <source>
        <dbReference type="EMBL" id="KAJ1922068.1"/>
    </source>
</evidence>
<reference evidence="18" key="1">
    <citation type="submission" date="2022-07" db="EMBL/GenBank/DDBJ databases">
        <title>Phylogenomic reconstructions and comparative analyses of Kickxellomycotina fungi.</title>
        <authorList>
            <person name="Reynolds N.K."/>
            <person name="Stajich J.E."/>
            <person name="Barry K."/>
            <person name="Grigoriev I.V."/>
            <person name="Crous P."/>
            <person name="Smith M.E."/>
        </authorList>
    </citation>
    <scope>NUCLEOTIDE SEQUENCE</scope>
    <source>
        <strain evidence="18">RSA 861</strain>
    </source>
</reference>
<feature type="transmembrane region" description="Helical" evidence="15">
    <location>
        <begin position="1201"/>
        <end position="1223"/>
    </location>
</feature>
<evidence type="ECO:0000256" key="7">
    <source>
        <dbReference type="ARBA" id="ARBA00022989"/>
    </source>
</evidence>
<comment type="caution">
    <text evidence="18">The sequence shown here is derived from an EMBL/GenBank/DDBJ whole genome shotgun (WGS) entry which is preliminary data.</text>
</comment>
<keyword evidence="10 15" id="KW-0472">Membrane</keyword>
<evidence type="ECO:0000256" key="16">
    <source>
        <dbReference type="SAM" id="SignalP"/>
    </source>
</evidence>
<dbReference type="Pfam" id="PF16414">
    <property type="entry name" value="NPC1_N"/>
    <property type="match status" value="1"/>
</dbReference>
<dbReference type="PANTHER" id="PTHR45727:SF2">
    <property type="entry name" value="NPC INTRACELLULAR CHOLESTEROL TRANSPORTER 1"/>
    <property type="match status" value="1"/>
</dbReference>
<evidence type="ECO:0000256" key="13">
    <source>
        <dbReference type="ARBA" id="ARBA00023180"/>
    </source>
</evidence>
<dbReference type="GO" id="GO:0032934">
    <property type="term" value="F:sterol binding"/>
    <property type="evidence" value="ECO:0007669"/>
    <property type="project" value="TreeGrafter"/>
</dbReference>
<dbReference type="Gene3D" id="1.20.1640.10">
    <property type="entry name" value="Multidrug efflux transporter AcrB transmembrane domain"/>
    <property type="match status" value="2"/>
</dbReference>
<dbReference type="InterPro" id="IPR004765">
    <property type="entry name" value="NPC1-like"/>
</dbReference>
<dbReference type="Pfam" id="PF12349">
    <property type="entry name" value="Sterol-sensing"/>
    <property type="match status" value="1"/>
</dbReference>
<feature type="transmembrane region" description="Helical" evidence="15">
    <location>
        <begin position="277"/>
        <end position="298"/>
    </location>
</feature>
<keyword evidence="8" id="KW-0445">Lipid transport</keyword>
<feature type="transmembrane region" description="Helical" evidence="15">
    <location>
        <begin position="1235"/>
        <end position="1255"/>
    </location>
</feature>
<dbReference type="FunFam" id="1.20.1640.10:FF:000008">
    <property type="entry name" value="NPC intracellular cholesterol transporter 1"/>
    <property type="match status" value="1"/>
</dbReference>
<dbReference type="Pfam" id="PF22314">
    <property type="entry name" value="NPC1_MLD"/>
    <property type="match status" value="1"/>
</dbReference>
<feature type="transmembrane region" description="Helical" evidence="15">
    <location>
        <begin position="612"/>
        <end position="630"/>
    </location>
</feature>
<gene>
    <name evidence="18" type="primary">NCR1_2</name>
    <name evidence="18" type="ORF">IWQ60_006630</name>
</gene>
<keyword evidence="7 15" id="KW-1133">Transmembrane helix</keyword>
<feature type="transmembrane region" description="Helical" evidence="15">
    <location>
        <begin position="1106"/>
        <end position="1127"/>
    </location>
</feature>
<dbReference type="PROSITE" id="PS50156">
    <property type="entry name" value="SSD"/>
    <property type="match status" value="1"/>
</dbReference>
<feature type="transmembrane region" description="Helical" evidence="15">
    <location>
        <begin position="722"/>
        <end position="750"/>
    </location>
</feature>
<dbReference type="GO" id="GO:0016020">
    <property type="term" value="C:membrane"/>
    <property type="evidence" value="ECO:0007669"/>
    <property type="project" value="InterPro"/>
</dbReference>
<organism evidence="18 19">
    <name type="scientific">Tieghemiomyces parasiticus</name>
    <dbReference type="NCBI Taxonomy" id="78921"/>
    <lineage>
        <taxon>Eukaryota</taxon>
        <taxon>Fungi</taxon>
        <taxon>Fungi incertae sedis</taxon>
        <taxon>Zoopagomycota</taxon>
        <taxon>Kickxellomycotina</taxon>
        <taxon>Dimargaritomycetes</taxon>
        <taxon>Dimargaritales</taxon>
        <taxon>Dimargaritaceae</taxon>
        <taxon>Tieghemiomyces</taxon>
    </lineage>
</organism>
<keyword evidence="4" id="KW-0153">Cholesterol metabolism</keyword>
<evidence type="ECO:0000256" key="4">
    <source>
        <dbReference type="ARBA" id="ARBA00022548"/>
    </source>
</evidence>
<feature type="transmembrane region" description="Helical" evidence="15">
    <location>
        <begin position="651"/>
        <end position="673"/>
    </location>
</feature>